<sequence length="220" mass="24581">MLSLNNVCLASAQVTFYQISRSLTLPFNIFLSLVILKQQTPLKAALASLLIVLGVVIGSVGEIKFSLTALITGILSSAFACLYNIYSKKFLSVVSYNEWVLLHYNTSIAVLLGTPLLFLTGELNKIAYRWFLGEFNFWLIMLLTGLWGLLINVSTFLQSKVASHFTCALSGITKMAVQYFLASVLFKERVSPLSWVGLFLILIGSCLYYHMRTLELKVEE</sequence>
<keyword evidence="2" id="KW-1185">Reference proteome</keyword>
<protein>
    <submittedName>
        <fullName evidence="1">Uncharacterized protein</fullName>
    </submittedName>
</protein>
<accession>A0ACC2S5R1</accession>
<reference evidence="1" key="1">
    <citation type="submission" date="2022-04" db="EMBL/GenBank/DDBJ databases">
        <title>Genome of the entomopathogenic fungus Entomophthora muscae.</title>
        <authorList>
            <person name="Elya C."/>
            <person name="Lovett B.R."/>
            <person name="Lee E."/>
            <person name="Macias A.M."/>
            <person name="Hajek A.E."/>
            <person name="De Bivort B.L."/>
            <person name="Kasson M.T."/>
            <person name="De Fine Licht H.H."/>
            <person name="Stajich J.E."/>
        </authorList>
    </citation>
    <scope>NUCLEOTIDE SEQUENCE</scope>
    <source>
        <strain evidence="1">Berkeley</strain>
    </source>
</reference>
<gene>
    <name evidence="1" type="ORF">DSO57_1020621</name>
</gene>
<dbReference type="EMBL" id="QTSX02005777">
    <property type="protein sequence ID" value="KAJ9057628.1"/>
    <property type="molecule type" value="Genomic_DNA"/>
</dbReference>
<evidence type="ECO:0000313" key="1">
    <source>
        <dbReference type="EMBL" id="KAJ9057628.1"/>
    </source>
</evidence>
<dbReference type="Proteomes" id="UP001165960">
    <property type="component" value="Unassembled WGS sequence"/>
</dbReference>
<evidence type="ECO:0000313" key="2">
    <source>
        <dbReference type="Proteomes" id="UP001165960"/>
    </source>
</evidence>
<organism evidence="1 2">
    <name type="scientific">Entomophthora muscae</name>
    <dbReference type="NCBI Taxonomy" id="34485"/>
    <lineage>
        <taxon>Eukaryota</taxon>
        <taxon>Fungi</taxon>
        <taxon>Fungi incertae sedis</taxon>
        <taxon>Zoopagomycota</taxon>
        <taxon>Entomophthoromycotina</taxon>
        <taxon>Entomophthoromycetes</taxon>
        <taxon>Entomophthorales</taxon>
        <taxon>Entomophthoraceae</taxon>
        <taxon>Entomophthora</taxon>
    </lineage>
</organism>
<comment type="caution">
    <text evidence="1">The sequence shown here is derived from an EMBL/GenBank/DDBJ whole genome shotgun (WGS) entry which is preliminary data.</text>
</comment>
<name>A0ACC2S5R1_9FUNG</name>
<proteinExistence type="predicted"/>